<evidence type="ECO:0000313" key="7">
    <source>
        <dbReference type="Proteomes" id="UP000189703"/>
    </source>
</evidence>
<evidence type="ECO:0000313" key="8">
    <source>
        <dbReference type="RefSeq" id="XP_010278882.1"/>
    </source>
</evidence>
<keyword evidence="6" id="KW-0325">Glycoprotein</keyword>
<reference evidence="8" key="1">
    <citation type="submission" date="2025-08" db="UniProtKB">
        <authorList>
            <consortium name="RefSeq"/>
        </authorList>
    </citation>
    <scope>IDENTIFICATION</scope>
</reference>
<dbReference type="InterPro" id="IPR008972">
    <property type="entry name" value="Cupredoxin"/>
</dbReference>
<name>A0A1U8BFM5_NELNU</name>
<keyword evidence="2" id="KW-0479">Metal-binding</keyword>
<dbReference type="PANTHER" id="PTHR48461">
    <property type="entry name" value="MULTICOPPER OXIDASE LPR1-LIKE"/>
    <property type="match status" value="1"/>
</dbReference>
<dbReference type="OMA" id="WQNHLPK"/>
<proteinExistence type="predicted"/>
<dbReference type="CDD" id="cd13844">
    <property type="entry name" value="CuRO_1_BOD_CotA_like"/>
    <property type="match status" value="1"/>
</dbReference>
<dbReference type="GeneID" id="104612918"/>
<keyword evidence="3" id="KW-0732">Signal</keyword>
<dbReference type="eggNOG" id="ENOG502QR4X">
    <property type="taxonomic scope" value="Eukaryota"/>
</dbReference>
<dbReference type="STRING" id="4432.A0A1U8BFM5"/>
<protein>
    <submittedName>
        <fullName evidence="8">Multicopper oxidase LPR1-like</fullName>
    </submittedName>
</protein>
<dbReference type="GO" id="GO:0016491">
    <property type="term" value="F:oxidoreductase activity"/>
    <property type="evidence" value="ECO:0007669"/>
    <property type="project" value="UniProtKB-KW"/>
</dbReference>
<keyword evidence="5" id="KW-0186">Copper</keyword>
<evidence type="ECO:0000256" key="5">
    <source>
        <dbReference type="ARBA" id="ARBA00023008"/>
    </source>
</evidence>
<dbReference type="OrthoDB" id="262547at2759"/>
<evidence type="ECO:0000256" key="1">
    <source>
        <dbReference type="ARBA" id="ARBA00001935"/>
    </source>
</evidence>
<dbReference type="PANTHER" id="PTHR48461:SF1">
    <property type="entry name" value="MULTICOPPER OXIDASE LPR1-LIKE"/>
    <property type="match status" value="1"/>
</dbReference>
<keyword evidence="7" id="KW-1185">Reference proteome</keyword>
<organism evidence="7 8">
    <name type="scientific">Nelumbo nucifera</name>
    <name type="common">Sacred lotus</name>
    <dbReference type="NCBI Taxonomy" id="4432"/>
    <lineage>
        <taxon>Eukaryota</taxon>
        <taxon>Viridiplantae</taxon>
        <taxon>Streptophyta</taxon>
        <taxon>Embryophyta</taxon>
        <taxon>Tracheophyta</taxon>
        <taxon>Spermatophyta</taxon>
        <taxon>Magnoliopsida</taxon>
        <taxon>Proteales</taxon>
        <taxon>Nelumbonaceae</taxon>
        <taxon>Nelumbo</taxon>
    </lineage>
</organism>
<dbReference type="RefSeq" id="XP_010278882.1">
    <property type="nucleotide sequence ID" value="XM_010280580.1"/>
</dbReference>
<gene>
    <name evidence="8" type="primary">LOC104612918</name>
</gene>
<evidence type="ECO:0000256" key="2">
    <source>
        <dbReference type="ARBA" id="ARBA00022723"/>
    </source>
</evidence>
<dbReference type="KEGG" id="nnu:104612918"/>
<sequence length="332" mass="37521">MDSKRIVKMQKLLVAVTLLISTITYQAKALQQFVDELPKLPTVYGYWNPKAKSGSDRLTMGMFPTKWKFHRDLRPTNVFAYGVSKDKASVPGPIIEARPGKPTHVTWANYLGDTHLFSSTPKGRAIPTVVHLHGGVQDPQIDGHPLAWFTQKFNDTGPAFKTRTYTYNNEPPAGPGNLIYHDFAIGLARVNVLAGLFGAYVVRDPDQETRIFNFLPEFERHLVIFDRSFSGNGESMTVDPTGDRDVIIVNGKAWPFLNVQPRRYRFRITNVSNKRYFRFHLQLPNQNQAPPFIQLGSDSSYLPSPVRTSQILLAPFETADVIIDFANLRNNT</sequence>
<dbReference type="InterPro" id="IPR052152">
    <property type="entry name" value="LPR1/LPR2"/>
</dbReference>
<dbReference type="AlphaFoldDB" id="A0A1U8BFM5"/>
<dbReference type="InParanoid" id="A0A1U8BFM5"/>
<accession>A0A1U8BFM5</accession>
<dbReference type="GO" id="GO:0046872">
    <property type="term" value="F:metal ion binding"/>
    <property type="evidence" value="ECO:0007669"/>
    <property type="project" value="UniProtKB-KW"/>
</dbReference>
<dbReference type="Gene3D" id="2.60.40.420">
    <property type="entry name" value="Cupredoxins - blue copper proteins"/>
    <property type="match status" value="2"/>
</dbReference>
<comment type="cofactor">
    <cofactor evidence="1">
        <name>Cu cation</name>
        <dbReference type="ChEBI" id="CHEBI:23378"/>
    </cofactor>
</comment>
<evidence type="ECO:0000256" key="6">
    <source>
        <dbReference type="ARBA" id="ARBA00023180"/>
    </source>
</evidence>
<keyword evidence="4" id="KW-0560">Oxidoreductase</keyword>
<evidence type="ECO:0000256" key="3">
    <source>
        <dbReference type="ARBA" id="ARBA00022729"/>
    </source>
</evidence>
<dbReference type="SUPFAM" id="SSF49503">
    <property type="entry name" value="Cupredoxins"/>
    <property type="match status" value="2"/>
</dbReference>
<evidence type="ECO:0000256" key="4">
    <source>
        <dbReference type="ARBA" id="ARBA00023002"/>
    </source>
</evidence>
<dbReference type="Proteomes" id="UP000189703">
    <property type="component" value="Unplaced"/>
</dbReference>
<dbReference type="GO" id="GO:0016036">
    <property type="term" value="P:cellular response to phosphate starvation"/>
    <property type="evidence" value="ECO:0007669"/>
    <property type="project" value="InterPro"/>
</dbReference>